<evidence type="ECO:0000256" key="9">
    <source>
        <dbReference type="SAM" id="Phobius"/>
    </source>
</evidence>
<evidence type="ECO:0000256" key="6">
    <source>
        <dbReference type="ARBA" id="ARBA00022777"/>
    </source>
</evidence>
<dbReference type="PANTHER" id="PTHR24421:SF10">
    <property type="entry name" value="NITRATE_NITRITE SENSOR PROTEIN NARQ"/>
    <property type="match status" value="1"/>
</dbReference>
<protein>
    <recommendedName>
        <fullName evidence="2">histidine kinase</fullName>
        <ecNumber evidence="2">2.7.13.3</ecNumber>
    </recommendedName>
</protein>
<dbReference type="GO" id="GO:0000155">
    <property type="term" value="F:phosphorelay sensor kinase activity"/>
    <property type="evidence" value="ECO:0007669"/>
    <property type="project" value="InterPro"/>
</dbReference>
<evidence type="ECO:0000256" key="8">
    <source>
        <dbReference type="ARBA" id="ARBA00023012"/>
    </source>
</evidence>
<dbReference type="Proteomes" id="UP000534001">
    <property type="component" value="Unassembled WGS sequence"/>
</dbReference>
<keyword evidence="4" id="KW-0808">Transferase</keyword>
<dbReference type="EMBL" id="CAJEWA010000007">
    <property type="protein sequence ID" value="CAD2081607.1"/>
    <property type="molecule type" value="Genomic_DNA"/>
</dbReference>
<dbReference type="GO" id="GO:0005524">
    <property type="term" value="F:ATP binding"/>
    <property type="evidence" value="ECO:0007669"/>
    <property type="project" value="UniProtKB-KW"/>
</dbReference>
<dbReference type="SUPFAM" id="SSF55874">
    <property type="entry name" value="ATPase domain of HSP90 chaperone/DNA topoisomerase II/histidine kinase"/>
    <property type="match status" value="1"/>
</dbReference>
<feature type="transmembrane region" description="Helical" evidence="9">
    <location>
        <begin position="12"/>
        <end position="35"/>
    </location>
</feature>
<dbReference type="InterPro" id="IPR036890">
    <property type="entry name" value="HATPase_C_sf"/>
</dbReference>
<evidence type="ECO:0000313" key="11">
    <source>
        <dbReference type="EMBL" id="CAD2081607.1"/>
    </source>
</evidence>
<keyword evidence="7" id="KW-0067">ATP-binding</keyword>
<feature type="domain" description="Signal transduction histidine kinase subgroup 3 dimerisation and phosphoacceptor" evidence="10">
    <location>
        <begin position="160"/>
        <end position="222"/>
    </location>
</feature>
<dbReference type="GO" id="GO:0046983">
    <property type="term" value="F:protein dimerization activity"/>
    <property type="evidence" value="ECO:0007669"/>
    <property type="project" value="InterPro"/>
</dbReference>
<keyword evidence="9" id="KW-0472">Membrane</keyword>
<reference evidence="11 12" key="1">
    <citation type="submission" date="2020-07" db="EMBL/GenBank/DDBJ databases">
        <authorList>
            <person name="Criscuolo A."/>
        </authorList>
    </citation>
    <scope>NUCLEOTIDE SEQUENCE [LARGE SCALE GENOMIC DNA]</scope>
    <source>
        <strain evidence="11">CIP111751</strain>
    </source>
</reference>
<gene>
    <name evidence="11" type="primary">desK_2</name>
    <name evidence="11" type="ORF">JEOCOQ751_02053</name>
</gene>
<evidence type="ECO:0000256" key="5">
    <source>
        <dbReference type="ARBA" id="ARBA00022741"/>
    </source>
</evidence>
<sequence length="352" mass="40921">MSNMYEKIMIFTILAAFYLITADESHVTVILIAFIASFSIDVISRKYMLAVTAVLFAALPFIDINFLYFYPLFGHILYKHFQMYGIITLIPILMFQQWELLVLSIVIFYLTILSEKLSASKQLNREMRDQLTEDNMRLKAQRNELMKSHEKDIYMAELNERNRIARDMHDALGHSLSSSILLIESLQYVKDEDKLRESLTQLQTRLKSGMDDVRHSIHNLYDTSIDLEARIENYMSEMKSYHGEFIYDVKLTLTREQKIDLLSLVREALTNIKKHSNAETYQIIIKEHPRFLALTVKDDGTAAGQFNRGMGLQSMTEVVQKYGGVLNTFKDEGFIVHAIFYKEGLENENNYS</sequence>
<dbReference type="PANTHER" id="PTHR24421">
    <property type="entry name" value="NITRATE/NITRITE SENSOR PROTEIN NARX-RELATED"/>
    <property type="match status" value="1"/>
</dbReference>
<name>A0A6V7RRK5_9STAP</name>
<proteinExistence type="predicted"/>
<comment type="caution">
    <text evidence="11">The sequence shown here is derived from an EMBL/GenBank/DDBJ whole genome shotgun (WGS) entry which is preliminary data.</text>
</comment>
<dbReference type="InterPro" id="IPR011712">
    <property type="entry name" value="Sig_transdc_His_kin_sub3_dim/P"/>
</dbReference>
<evidence type="ECO:0000259" key="10">
    <source>
        <dbReference type="Pfam" id="PF07730"/>
    </source>
</evidence>
<dbReference type="EC" id="2.7.13.3" evidence="2"/>
<keyword evidence="6 11" id="KW-0418">Kinase</keyword>
<keyword evidence="9" id="KW-1133">Transmembrane helix</keyword>
<dbReference type="RefSeq" id="WP_184284661.1">
    <property type="nucleotide sequence ID" value="NZ_BMCO01000004.1"/>
</dbReference>
<keyword evidence="8" id="KW-0902">Two-component regulatory system</keyword>
<dbReference type="Pfam" id="PF07730">
    <property type="entry name" value="HisKA_3"/>
    <property type="match status" value="1"/>
</dbReference>
<dbReference type="Gene3D" id="3.30.565.10">
    <property type="entry name" value="Histidine kinase-like ATPase, C-terminal domain"/>
    <property type="match status" value="1"/>
</dbReference>
<keyword evidence="9" id="KW-0812">Transmembrane</keyword>
<dbReference type="Gene3D" id="1.20.5.1930">
    <property type="match status" value="1"/>
</dbReference>
<dbReference type="GO" id="GO:0016020">
    <property type="term" value="C:membrane"/>
    <property type="evidence" value="ECO:0007669"/>
    <property type="project" value="InterPro"/>
</dbReference>
<evidence type="ECO:0000256" key="4">
    <source>
        <dbReference type="ARBA" id="ARBA00022679"/>
    </source>
</evidence>
<dbReference type="InterPro" id="IPR050482">
    <property type="entry name" value="Sensor_HK_TwoCompSys"/>
</dbReference>
<organism evidence="11 12">
    <name type="scientific">Jeotgalicoccus coquinae</name>
    <dbReference type="NCBI Taxonomy" id="709509"/>
    <lineage>
        <taxon>Bacteria</taxon>
        <taxon>Bacillati</taxon>
        <taxon>Bacillota</taxon>
        <taxon>Bacilli</taxon>
        <taxon>Bacillales</taxon>
        <taxon>Staphylococcaceae</taxon>
        <taxon>Jeotgalicoccus</taxon>
    </lineage>
</organism>
<dbReference type="CDD" id="cd16917">
    <property type="entry name" value="HATPase_UhpB-NarQ-NarX-like"/>
    <property type="match status" value="1"/>
</dbReference>
<evidence type="ECO:0000256" key="3">
    <source>
        <dbReference type="ARBA" id="ARBA00022553"/>
    </source>
</evidence>
<keyword evidence="5" id="KW-0547">Nucleotide-binding</keyword>
<keyword evidence="3" id="KW-0597">Phosphoprotein</keyword>
<evidence type="ECO:0000256" key="2">
    <source>
        <dbReference type="ARBA" id="ARBA00012438"/>
    </source>
</evidence>
<accession>A0A6V7RRK5</accession>
<evidence type="ECO:0000256" key="7">
    <source>
        <dbReference type="ARBA" id="ARBA00022840"/>
    </source>
</evidence>
<feature type="transmembrane region" description="Helical" evidence="9">
    <location>
        <begin position="83"/>
        <end position="112"/>
    </location>
</feature>
<feature type="transmembrane region" description="Helical" evidence="9">
    <location>
        <begin position="47"/>
        <end position="71"/>
    </location>
</feature>
<evidence type="ECO:0000313" key="12">
    <source>
        <dbReference type="Proteomes" id="UP000534001"/>
    </source>
</evidence>
<comment type="catalytic activity">
    <reaction evidence="1">
        <text>ATP + protein L-histidine = ADP + protein N-phospho-L-histidine.</text>
        <dbReference type="EC" id="2.7.13.3"/>
    </reaction>
</comment>
<evidence type="ECO:0000256" key="1">
    <source>
        <dbReference type="ARBA" id="ARBA00000085"/>
    </source>
</evidence>
<dbReference type="AlphaFoldDB" id="A0A6V7RRK5"/>